<keyword evidence="4 10" id="KW-1133">Transmembrane helix</keyword>
<feature type="transmembrane region" description="Helical" evidence="10">
    <location>
        <begin position="89"/>
        <end position="111"/>
    </location>
</feature>
<keyword evidence="3 9" id="KW-0812">Transmembrane</keyword>
<comment type="similarity">
    <text evidence="2 9">Belongs to the G-protein coupled receptor 1 family.</text>
</comment>
<dbReference type="SUPFAM" id="SSF81321">
    <property type="entry name" value="Family A G protein-coupled receptor-like"/>
    <property type="match status" value="1"/>
</dbReference>
<dbReference type="SMART" id="SM01381">
    <property type="entry name" value="7TM_GPCR_Srsx"/>
    <property type="match status" value="1"/>
</dbReference>
<evidence type="ECO:0000256" key="3">
    <source>
        <dbReference type="ARBA" id="ARBA00022692"/>
    </source>
</evidence>
<dbReference type="GO" id="GO:0005886">
    <property type="term" value="C:plasma membrane"/>
    <property type="evidence" value="ECO:0007669"/>
    <property type="project" value="TreeGrafter"/>
</dbReference>
<feature type="transmembrane region" description="Helical" evidence="10">
    <location>
        <begin position="304"/>
        <end position="330"/>
    </location>
</feature>
<evidence type="ECO:0000256" key="8">
    <source>
        <dbReference type="ARBA" id="ARBA00023224"/>
    </source>
</evidence>
<gene>
    <name evidence="12" type="primary">NPY2R_0</name>
    <name evidence="12" type="ORF">FJT64_009442</name>
</gene>
<keyword evidence="8 9" id="KW-0807">Transducer</keyword>
<dbReference type="PANTHER" id="PTHR24235:SF29">
    <property type="entry name" value="GH23382P"/>
    <property type="match status" value="1"/>
</dbReference>
<feature type="transmembrane region" description="Helical" evidence="10">
    <location>
        <begin position="207"/>
        <end position="234"/>
    </location>
</feature>
<feature type="transmembrane region" description="Helical" evidence="10">
    <location>
        <begin position="166"/>
        <end position="187"/>
    </location>
</feature>
<keyword evidence="6 10" id="KW-0472">Membrane</keyword>
<keyword evidence="7 9" id="KW-0675">Receptor</keyword>
<dbReference type="Gene3D" id="1.20.1070.10">
    <property type="entry name" value="Rhodopsin 7-helix transmembrane proteins"/>
    <property type="match status" value="1"/>
</dbReference>
<dbReference type="GO" id="GO:0004983">
    <property type="term" value="F:neuropeptide Y receptor activity"/>
    <property type="evidence" value="ECO:0007669"/>
    <property type="project" value="InterPro"/>
</dbReference>
<dbReference type="InterPro" id="IPR000276">
    <property type="entry name" value="GPCR_Rhodpsn"/>
</dbReference>
<feature type="transmembrane region" description="Helical" evidence="10">
    <location>
        <begin position="267"/>
        <end position="284"/>
    </location>
</feature>
<dbReference type="PROSITE" id="PS50262">
    <property type="entry name" value="G_PROTEIN_RECEP_F1_2"/>
    <property type="match status" value="1"/>
</dbReference>
<evidence type="ECO:0000313" key="12">
    <source>
        <dbReference type="EMBL" id="KAF0292623.1"/>
    </source>
</evidence>
<organism evidence="12 13">
    <name type="scientific">Amphibalanus amphitrite</name>
    <name type="common">Striped barnacle</name>
    <name type="synonym">Balanus amphitrite</name>
    <dbReference type="NCBI Taxonomy" id="1232801"/>
    <lineage>
        <taxon>Eukaryota</taxon>
        <taxon>Metazoa</taxon>
        <taxon>Ecdysozoa</taxon>
        <taxon>Arthropoda</taxon>
        <taxon>Crustacea</taxon>
        <taxon>Multicrustacea</taxon>
        <taxon>Cirripedia</taxon>
        <taxon>Thoracica</taxon>
        <taxon>Thoracicalcarea</taxon>
        <taxon>Balanomorpha</taxon>
        <taxon>Balanoidea</taxon>
        <taxon>Balanidae</taxon>
        <taxon>Amphibalaninae</taxon>
        <taxon>Amphibalanus</taxon>
    </lineage>
</organism>
<comment type="caution">
    <text evidence="12">The sequence shown here is derived from an EMBL/GenBank/DDBJ whole genome shotgun (WGS) entry which is preliminary data.</text>
</comment>
<dbReference type="GO" id="GO:0042923">
    <property type="term" value="F:neuropeptide binding"/>
    <property type="evidence" value="ECO:0007669"/>
    <property type="project" value="TreeGrafter"/>
</dbReference>
<dbReference type="Proteomes" id="UP000440578">
    <property type="component" value="Unassembled WGS sequence"/>
</dbReference>
<dbReference type="Pfam" id="PF00001">
    <property type="entry name" value="7tm_1"/>
    <property type="match status" value="1"/>
</dbReference>
<dbReference type="InterPro" id="IPR017452">
    <property type="entry name" value="GPCR_Rhodpsn_7TM"/>
</dbReference>
<evidence type="ECO:0000256" key="4">
    <source>
        <dbReference type="ARBA" id="ARBA00022989"/>
    </source>
</evidence>
<comment type="subcellular location">
    <subcellularLocation>
        <location evidence="1">Membrane</location>
        <topology evidence="1">Multi-pass membrane protein</topology>
    </subcellularLocation>
</comment>
<keyword evidence="5 9" id="KW-0297">G-protein coupled receptor</keyword>
<evidence type="ECO:0000256" key="5">
    <source>
        <dbReference type="ARBA" id="ARBA00023040"/>
    </source>
</evidence>
<proteinExistence type="inferred from homology"/>
<dbReference type="AlphaFoldDB" id="A0A6A4VGF9"/>
<evidence type="ECO:0000256" key="7">
    <source>
        <dbReference type="ARBA" id="ARBA00023170"/>
    </source>
</evidence>
<feature type="transmembrane region" description="Helical" evidence="10">
    <location>
        <begin position="52"/>
        <end position="77"/>
    </location>
</feature>
<name>A0A6A4VGF9_AMPAM</name>
<protein>
    <submittedName>
        <fullName evidence="12">Neuropeptide Y receptor type 2</fullName>
    </submittedName>
</protein>
<evidence type="ECO:0000256" key="9">
    <source>
        <dbReference type="RuleBase" id="RU000688"/>
    </source>
</evidence>
<dbReference type="CDD" id="cd15203">
    <property type="entry name" value="7tmA_NPYR-like"/>
    <property type="match status" value="1"/>
</dbReference>
<evidence type="ECO:0000259" key="11">
    <source>
        <dbReference type="PROSITE" id="PS50262"/>
    </source>
</evidence>
<sequence>MANNGSGTGFVSGASLSAAPDILLDDLTTPNAGNTSQESGEEYLIFQPGIQAGFYVIYSAILLLGITGNCLVMYAVFRNKAMQTVTNYFILNLALSDILLCVLCVPFTPLYTFLQRWIFGAFLCHLVTCTQAISIYISSLTLTAIAIDRFVVIIHPFRQRMSRTMCVGLIICTWLFSIVASLPYAVFVEYTVYDDIHVCQENFPGQVRLTFGSITTVLQFVIPLLIITSTYTLISLKLSSRARCKPGSKTLRKEQADRERKRRTNRMLIAMVAVFGLSWLPLNLMNILDDVSTNLGLGWARWPYFHLLFFVTHAIAMSSTCYNPFLYAWLNENFRKEFKDILPCFRRRRQSRSRAMSCAFSDTRHLSTTRTALEPETQIRQDLPSRSTFQNNTELVDLRTTCGNTGPAETAPVQNNVQAGEAVAVL</sequence>
<keyword evidence="13" id="KW-1185">Reference proteome</keyword>
<dbReference type="PROSITE" id="PS00237">
    <property type="entry name" value="G_PROTEIN_RECEP_F1_1"/>
    <property type="match status" value="1"/>
</dbReference>
<dbReference type="OrthoDB" id="9046662at2759"/>
<evidence type="ECO:0000256" key="10">
    <source>
        <dbReference type="SAM" id="Phobius"/>
    </source>
</evidence>
<evidence type="ECO:0000256" key="1">
    <source>
        <dbReference type="ARBA" id="ARBA00004141"/>
    </source>
</evidence>
<dbReference type="EMBL" id="VIIS01001802">
    <property type="protein sequence ID" value="KAF0292623.1"/>
    <property type="molecule type" value="Genomic_DNA"/>
</dbReference>
<evidence type="ECO:0000313" key="13">
    <source>
        <dbReference type="Proteomes" id="UP000440578"/>
    </source>
</evidence>
<dbReference type="PRINTS" id="PR01012">
    <property type="entry name" value="NRPEPTIDEYR"/>
</dbReference>
<dbReference type="PANTHER" id="PTHR24235">
    <property type="entry name" value="NEUROPEPTIDE Y RECEPTOR"/>
    <property type="match status" value="1"/>
</dbReference>
<evidence type="ECO:0000256" key="2">
    <source>
        <dbReference type="ARBA" id="ARBA00010663"/>
    </source>
</evidence>
<evidence type="ECO:0000256" key="6">
    <source>
        <dbReference type="ARBA" id="ARBA00023136"/>
    </source>
</evidence>
<feature type="domain" description="G-protein coupled receptors family 1 profile" evidence="11">
    <location>
        <begin position="68"/>
        <end position="327"/>
    </location>
</feature>
<dbReference type="GO" id="GO:0043005">
    <property type="term" value="C:neuron projection"/>
    <property type="evidence" value="ECO:0007669"/>
    <property type="project" value="TreeGrafter"/>
</dbReference>
<reference evidence="12 13" key="1">
    <citation type="submission" date="2019-07" db="EMBL/GenBank/DDBJ databases">
        <title>Draft genome assembly of a fouling barnacle, Amphibalanus amphitrite (Darwin, 1854): The first reference genome for Thecostraca.</title>
        <authorList>
            <person name="Kim W."/>
        </authorList>
    </citation>
    <scope>NUCLEOTIDE SEQUENCE [LARGE SCALE GENOMIC DNA]</scope>
    <source>
        <strain evidence="12">SNU_AA5</strain>
        <tissue evidence="12">Soma without cirri and trophi</tissue>
    </source>
</reference>
<dbReference type="InterPro" id="IPR000611">
    <property type="entry name" value="NPY_rcpt"/>
</dbReference>
<accession>A0A6A4VGF9</accession>
<dbReference type="PRINTS" id="PR00237">
    <property type="entry name" value="GPCRRHODOPSN"/>
</dbReference>
<feature type="transmembrane region" description="Helical" evidence="10">
    <location>
        <begin position="117"/>
        <end position="145"/>
    </location>
</feature>